<dbReference type="AlphaFoldDB" id="A0A841RAV9"/>
<organism evidence="7 8">
    <name type="scientific">Spirochaeta isovalerica</name>
    <dbReference type="NCBI Taxonomy" id="150"/>
    <lineage>
        <taxon>Bacteria</taxon>
        <taxon>Pseudomonadati</taxon>
        <taxon>Spirochaetota</taxon>
        <taxon>Spirochaetia</taxon>
        <taxon>Spirochaetales</taxon>
        <taxon>Spirochaetaceae</taxon>
        <taxon>Spirochaeta</taxon>
    </lineage>
</organism>
<dbReference type="PANTHER" id="PTHR43425:SF2">
    <property type="entry name" value="OXYGEN-INSENSITIVE NADPH NITROREDUCTASE"/>
    <property type="match status" value="1"/>
</dbReference>
<dbReference type="PANTHER" id="PTHR43425">
    <property type="entry name" value="OXYGEN-INSENSITIVE NADPH NITROREDUCTASE"/>
    <property type="match status" value="1"/>
</dbReference>
<proteinExistence type="inferred from homology"/>
<keyword evidence="4 5" id="KW-0560">Oxidoreductase</keyword>
<dbReference type="PIRSF" id="PIRSF005426">
    <property type="entry name" value="Frp"/>
    <property type="match status" value="1"/>
</dbReference>
<keyword evidence="2 5" id="KW-0285">Flavoprotein</keyword>
<keyword evidence="3 5" id="KW-0288">FMN</keyword>
<sequence>MNGTLKLIDNRKSVRAYADKEIPRDFKDRIIEAAMRAPTAGNMMLYSMIEIDDQEMKDKLAVSCDNQPFIAKAPLLLLFVADYQRWDDYFTISGVPELMESRGEPMRHPEEGDMMLACNDALISAQTSVIAAESLGIGSCYIGDIMENYEFHRELFDLPDYAFPVTLLCFGYPNDNYQEKKPASRFPKKYIHYKNKYKRLSPEEFNEMYQPMQERYFSGGKYFEGASNIGQHFYLRKHASSFMKEMNRSVRAAMKAWRKNES</sequence>
<evidence type="ECO:0000256" key="4">
    <source>
        <dbReference type="ARBA" id="ARBA00023002"/>
    </source>
</evidence>
<reference evidence="7 8" key="1">
    <citation type="submission" date="2020-08" db="EMBL/GenBank/DDBJ databases">
        <title>Genomic Encyclopedia of Type Strains, Phase IV (KMG-IV): sequencing the most valuable type-strain genomes for metagenomic binning, comparative biology and taxonomic classification.</title>
        <authorList>
            <person name="Goeker M."/>
        </authorList>
    </citation>
    <scope>NUCLEOTIDE SEQUENCE [LARGE SCALE GENOMIC DNA]</scope>
    <source>
        <strain evidence="7 8">DSM 2461</strain>
    </source>
</reference>
<dbReference type="SUPFAM" id="SSF55469">
    <property type="entry name" value="FMN-dependent nitroreductase-like"/>
    <property type="match status" value="1"/>
</dbReference>
<dbReference type="Proteomes" id="UP000587760">
    <property type="component" value="Unassembled WGS sequence"/>
</dbReference>
<dbReference type="InterPro" id="IPR029479">
    <property type="entry name" value="Nitroreductase"/>
</dbReference>
<dbReference type="InterPro" id="IPR016446">
    <property type="entry name" value="Flavin_OxRdtase_Frp"/>
</dbReference>
<dbReference type="GO" id="GO:0016491">
    <property type="term" value="F:oxidoreductase activity"/>
    <property type="evidence" value="ECO:0007669"/>
    <property type="project" value="UniProtKB-UniRule"/>
</dbReference>
<evidence type="ECO:0000313" key="7">
    <source>
        <dbReference type="EMBL" id="MBB6480387.1"/>
    </source>
</evidence>
<dbReference type="RefSeq" id="WP_184746904.1">
    <property type="nucleotide sequence ID" value="NZ_JACHGJ010000003.1"/>
</dbReference>
<dbReference type="InterPro" id="IPR000415">
    <property type="entry name" value="Nitroreductase-like"/>
</dbReference>
<feature type="domain" description="Nitroreductase" evidence="6">
    <location>
        <begin position="8"/>
        <end position="172"/>
    </location>
</feature>
<evidence type="ECO:0000256" key="5">
    <source>
        <dbReference type="PIRNR" id="PIRNR005426"/>
    </source>
</evidence>
<comment type="caution">
    <text evidence="7">The sequence shown here is derived from an EMBL/GenBank/DDBJ whole genome shotgun (WGS) entry which is preliminary data.</text>
</comment>
<evidence type="ECO:0000259" key="6">
    <source>
        <dbReference type="Pfam" id="PF00881"/>
    </source>
</evidence>
<keyword evidence="8" id="KW-1185">Reference proteome</keyword>
<keyword evidence="5" id="KW-0521">NADP</keyword>
<name>A0A841RAV9_9SPIO</name>
<accession>A0A841RAV9</accession>
<protein>
    <submittedName>
        <fullName evidence="7">Nitroreductase</fullName>
    </submittedName>
</protein>
<evidence type="ECO:0000256" key="3">
    <source>
        <dbReference type="ARBA" id="ARBA00022643"/>
    </source>
</evidence>
<evidence type="ECO:0000256" key="1">
    <source>
        <dbReference type="ARBA" id="ARBA00008366"/>
    </source>
</evidence>
<gene>
    <name evidence="7" type="ORF">HNR50_002050</name>
</gene>
<dbReference type="Gene3D" id="3.40.109.10">
    <property type="entry name" value="NADH Oxidase"/>
    <property type="match status" value="1"/>
</dbReference>
<dbReference type="Pfam" id="PF00881">
    <property type="entry name" value="Nitroreductase"/>
    <property type="match status" value="1"/>
</dbReference>
<comment type="similarity">
    <text evidence="1 5">Belongs to the flavin oxidoreductase frp family.</text>
</comment>
<evidence type="ECO:0000313" key="8">
    <source>
        <dbReference type="Proteomes" id="UP000587760"/>
    </source>
</evidence>
<dbReference type="EMBL" id="JACHGJ010000003">
    <property type="protein sequence ID" value="MBB6480387.1"/>
    <property type="molecule type" value="Genomic_DNA"/>
</dbReference>
<evidence type="ECO:0000256" key="2">
    <source>
        <dbReference type="ARBA" id="ARBA00022630"/>
    </source>
</evidence>